<dbReference type="Pfam" id="PF20057">
    <property type="entry name" value="DUF6456"/>
    <property type="match status" value="1"/>
</dbReference>
<dbReference type="Proteomes" id="UP000193926">
    <property type="component" value="Unassembled WGS sequence"/>
</dbReference>
<dbReference type="EMBL" id="JFKC01000003">
    <property type="protein sequence ID" value="OSQ52196.1"/>
    <property type="molecule type" value="Genomic_DNA"/>
</dbReference>
<proteinExistence type="predicted"/>
<comment type="caution">
    <text evidence="3">The sequence shown here is derived from an EMBL/GenBank/DDBJ whole genome shotgun (WGS) entry which is preliminary data.</text>
</comment>
<organism evidence="3 4">
    <name type="scientific">Marivita geojedonensis</name>
    <dbReference type="NCBI Taxonomy" id="1123756"/>
    <lineage>
        <taxon>Bacteria</taxon>
        <taxon>Pseudomonadati</taxon>
        <taxon>Pseudomonadota</taxon>
        <taxon>Alphaproteobacteria</taxon>
        <taxon>Rhodobacterales</taxon>
        <taxon>Roseobacteraceae</taxon>
        <taxon>Marivita</taxon>
    </lineage>
</organism>
<evidence type="ECO:0000259" key="2">
    <source>
        <dbReference type="Pfam" id="PF20057"/>
    </source>
</evidence>
<feature type="region of interest" description="Disordered" evidence="1">
    <location>
        <begin position="171"/>
        <end position="200"/>
    </location>
</feature>
<evidence type="ECO:0000256" key="1">
    <source>
        <dbReference type="SAM" id="MobiDB-lite"/>
    </source>
</evidence>
<name>A0A1X4NNS3_9RHOB</name>
<dbReference type="AlphaFoldDB" id="A0A1X4NNS3"/>
<sequence length="330" mass="35959">MPEAARRYLAHTTDGRPIREIAREVGCHASTILRQVRKLETLRDDPLVDRVLAEPGDLLDDPEDRQTSIDAATRALRLLCLPRAMMLYSADLPKPAIIKTVDEDDTELLGAIELDLAAALIMRNWIAPEGGTSIKRYRITAEGRGGLSELIAAQESRAALAQSDASVFLSGTGNDRRSRSRAVSNGPGFESPLSALARRRGPDGSPFLSPDLVSAGDRLHEDYAIAGFGKSDLIGWDGPGSLKPHYEAAHKMKDRRRSAALLRTLDAIRDLGPGLSEVVLRCCCLREGLEATEKRLGWSARSGKVVLRIALQRLSLFYGRTLTKDGAMIG</sequence>
<gene>
    <name evidence="3" type="ORF">MGEO_06460</name>
</gene>
<reference evidence="3 4" key="1">
    <citation type="submission" date="2014-03" db="EMBL/GenBank/DDBJ databases">
        <title>The draft genome sequence of Marivita geojedonensis KCTC 23882.</title>
        <authorList>
            <person name="Lai Q."/>
            <person name="Shao Z."/>
        </authorList>
    </citation>
    <scope>NUCLEOTIDE SEQUENCE [LARGE SCALE GENOMIC DNA]</scope>
    <source>
        <strain evidence="3 4">DPG-138</strain>
    </source>
</reference>
<protein>
    <recommendedName>
        <fullName evidence="2">DUF6456 domain-containing protein</fullName>
    </recommendedName>
</protein>
<evidence type="ECO:0000313" key="3">
    <source>
        <dbReference type="EMBL" id="OSQ52196.1"/>
    </source>
</evidence>
<accession>A0A1X4NNS3</accession>
<feature type="domain" description="DUF6456" evidence="2">
    <location>
        <begin position="190"/>
        <end position="319"/>
    </location>
</feature>
<keyword evidence="4" id="KW-1185">Reference proteome</keyword>
<evidence type="ECO:0000313" key="4">
    <source>
        <dbReference type="Proteomes" id="UP000193926"/>
    </source>
</evidence>
<dbReference type="STRING" id="1123756.MGEO_06460"/>
<dbReference type="InterPro" id="IPR045599">
    <property type="entry name" value="DUF6456"/>
</dbReference>